<dbReference type="GO" id="GO:0030145">
    <property type="term" value="F:manganese ion binding"/>
    <property type="evidence" value="ECO:0007669"/>
    <property type="project" value="TreeGrafter"/>
</dbReference>
<feature type="binding site" evidence="10">
    <location>
        <position position="300"/>
    </location>
    <ligand>
        <name>GMP</name>
        <dbReference type="ChEBI" id="CHEBI:58115"/>
    </ligand>
</feature>
<dbReference type="AlphaFoldDB" id="A0A849AJR3"/>
<feature type="binding site" evidence="10">
    <location>
        <position position="387"/>
    </location>
    <ligand>
        <name>GMP</name>
        <dbReference type="ChEBI" id="CHEBI:58115"/>
    </ligand>
</feature>
<evidence type="ECO:0000256" key="7">
    <source>
        <dbReference type="ARBA" id="ARBA00023211"/>
    </source>
</evidence>
<dbReference type="Gene3D" id="3.90.1860.10">
    <property type="entry name" value="tRNA-splicing ligase RtcB"/>
    <property type="match status" value="1"/>
</dbReference>
<dbReference type="GO" id="GO:0006396">
    <property type="term" value="P:RNA processing"/>
    <property type="evidence" value="ECO:0007669"/>
    <property type="project" value="InterPro"/>
</dbReference>
<dbReference type="EMBL" id="JABENB010000001">
    <property type="protein sequence ID" value="NNG39561.1"/>
    <property type="molecule type" value="Genomic_DNA"/>
</dbReference>
<dbReference type="InterPro" id="IPR001233">
    <property type="entry name" value="RtcB"/>
</dbReference>
<dbReference type="GO" id="GO:0003909">
    <property type="term" value="F:DNA ligase activity"/>
    <property type="evidence" value="ECO:0007669"/>
    <property type="project" value="TreeGrafter"/>
</dbReference>
<keyword evidence="13" id="KW-1185">Reference proteome</keyword>
<keyword evidence="7 11" id="KW-0464">Manganese</keyword>
<dbReference type="PANTHER" id="PTHR43749">
    <property type="entry name" value="RNA-SPLICING LIGASE RTCB"/>
    <property type="match status" value="1"/>
</dbReference>
<evidence type="ECO:0000256" key="4">
    <source>
        <dbReference type="ARBA" id="ARBA00022741"/>
    </source>
</evidence>
<dbReference type="GO" id="GO:0006281">
    <property type="term" value="P:DNA repair"/>
    <property type="evidence" value="ECO:0007669"/>
    <property type="project" value="TreeGrafter"/>
</dbReference>
<evidence type="ECO:0000256" key="2">
    <source>
        <dbReference type="ARBA" id="ARBA00022598"/>
    </source>
</evidence>
<dbReference type="RefSeq" id="WP_171154416.1">
    <property type="nucleotide sequence ID" value="NZ_JABENB010000001.1"/>
</dbReference>
<feature type="binding site" evidence="10">
    <location>
        <begin position="152"/>
        <end position="156"/>
    </location>
    <ligand>
        <name>GMP</name>
        <dbReference type="ChEBI" id="CHEBI:58115"/>
    </ligand>
</feature>
<keyword evidence="6 10" id="KW-0342">GTP-binding</keyword>
<feature type="active site" description="GMP-histidine intermediate" evidence="9">
    <location>
        <position position="317"/>
    </location>
</feature>
<feature type="binding site" evidence="11">
    <location>
        <position position="261"/>
    </location>
    <ligand>
        <name>Mn(2+)</name>
        <dbReference type="ChEBI" id="CHEBI:29035"/>
        <label>2</label>
    </ligand>
</feature>
<evidence type="ECO:0000256" key="8">
    <source>
        <dbReference type="ARBA" id="ARBA00047746"/>
    </source>
</evidence>
<evidence type="ECO:0000256" key="3">
    <source>
        <dbReference type="ARBA" id="ARBA00022723"/>
    </source>
</evidence>
<comment type="cofactor">
    <cofactor evidence="11">
        <name>Mn(2+)</name>
        <dbReference type="ChEBI" id="CHEBI:29035"/>
    </cofactor>
    <text evidence="11">Binds 2 manganese ions per subunit.</text>
</comment>
<feature type="binding site" evidence="10">
    <location>
        <begin position="261"/>
        <end position="262"/>
    </location>
    <ligand>
        <name>GMP</name>
        <dbReference type="ChEBI" id="CHEBI:58115"/>
    </ligand>
</feature>
<name>A0A849AJR3_9MICO</name>
<evidence type="ECO:0000256" key="11">
    <source>
        <dbReference type="PIRSR" id="PIRSR601233-3"/>
    </source>
</evidence>
<evidence type="ECO:0000256" key="1">
    <source>
        <dbReference type="ARBA" id="ARBA00012726"/>
    </source>
</evidence>
<reference evidence="12 13" key="1">
    <citation type="submission" date="2020-05" db="EMBL/GenBank/DDBJ databases">
        <title>Flexivirga sp. ID2601S isolated from air conditioner.</title>
        <authorList>
            <person name="Kim D.H."/>
        </authorList>
    </citation>
    <scope>NUCLEOTIDE SEQUENCE [LARGE SCALE GENOMIC DNA]</scope>
    <source>
        <strain evidence="12 13">ID2601S</strain>
    </source>
</reference>
<accession>A0A849AJR3</accession>
<evidence type="ECO:0000256" key="9">
    <source>
        <dbReference type="PIRSR" id="PIRSR601233-1"/>
    </source>
</evidence>
<dbReference type="GO" id="GO:0042245">
    <property type="term" value="P:RNA repair"/>
    <property type="evidence" value="ECO:0007669"/>
    <property type="project" value="UniProtKB-KW"/>
</dbReference>
<organism evidence="12 13">
    <name type="scientific">Flexivirga aerilata</name>
    <dbReference type="NCBI Taxonomy" id="1656889"/>
    <lineage>
        <taxon>Bacteria</taxon>
        <taxon>Bacillati</taxon>
        <taxon>Actinomycetota</taxon>
        <taxon>Actinomycetes</taxon>
        <taxon>Micrococcales</taxon>
        <taxon>Dermacoccaceae</taxon>
        <taxon>Flexivirga</taxon>
    </lineage>
</organism>
<evidence type="ECO:0000256" key="10">
    <source>
        <dbReference type="PIRSR" id="PIRSR601233-2"/>
    </source>
</evidence>
<feature type="binding site" evidence="10">
    <location>
        <begin position="317"/>
        <end position="320"/>
    </location>
    <ligand>
        <name>GMP</name>
        <dbReference type="ChEBI" id="CHEBI:58115"/>
    </ligand>
</feature>
<sequence length="389" mass="43101">MEKINDRLFNWASLLEDNTREQAEVTATMPFIHPHVALMPDAHLGLGATVGSVIPTLGAIIPAAVGVDIGCGMIAVRTQFTAADLPEDRSVIRHSIERSIPLSAGGANRRISRDHTVARLDELSAMAVDADFDPASYAKKWKLQLGSLGSGNHFIEVSLDEQGRVWLFLHSGSRGVGNRIAQRHIAVAREQCAKWWISLPHKDLAYLVEGTPEFDRYLAELRWAQHFALLNREEMMDRVVHDVSHWVGEPVIEQERINCHHNYTERERHFGKQVWLSRKGAINAEAGRPGLIPGSMGTASYVVTGRGNPVALNSSPHGAGRAYSRSAARRAFTVEQLRSAMSGIEYRDTAAFLDEIPQAYKDIDVVMQDAADLVEIQHTLRQIVNVKGD</sequence>
<dbReference type="PANTHER" id="PTHR43749:SF2">
    <property type="entry name" value="RNA-SPLICING LIGASE RTCB"/>
    <property type="match status" value="1"/>
</dbReference>
<keyword evidence="3 11" id="KW-0479">Metal-binding</keyword>
<dbReference type="GO" id="GO:0170057">
    <property type="term" value="F:RNA ligase (GTP) activity"/>
    <property type="evidence" value="ECO:0007669"/>
    <property type="project" value="UniProtKB-EC"/>
</dbReference>
<comment type="catalytic activity">
    <reaction evidence="8">
        <text>a 3'-end 3'-phospho-ribonucleotide-RNA + a 5'-end dephospho-ribonucleoside-RNA + GTP = a ribonucleotidyl-ribonucleotide-RNA + GMP + diphosphate</text>
        <dbReference type="Rhea" id="RHEA:68076"/>
        <dbReference type="Rhea" id="RHEA-COMP:10463"/>
        <dbReference type="Rhea" id="RHEA-COMP:13936"/>
        <dbReference type="Rhea" id="RHEA-COMP:17355"/>
        <dbReference type="ChEBI" id="CHEBI:33019"/>
        <dbReference type="ChEBI" id="CHEBI:37565"/>
        <dbReference type="ChEBI" id="CHEBI:58115"/>
        <dbReference type="ChEBI" id="CHEBI:83062"/>
        <dbReference type="ChEBI" id="CHEBI:138284"/>
        <dbReference type="ChEBI" id="CHEBI:173118"/>
        <dbReference type="EC" id="6.5.1.8"/>
    </reaction>
</comment>
<dbReference type="EC" id="6.5.1.8" evidence="1"/>
<protein>
    <recommendedName>
        <fullName evidence="1">3'-phosphate/5'-hydroxy nucleic acid ligase</fullName>
        <ecNumber evidence="1">6.5.1.8</ecNumber>
    </recommendedName>
</protein>
<dbReference type="InterPro" id="IPR052915">
    <property type="entry name" value="RtcB-like"/>
</dbReference>
<dbReference type="SUPFAM" id="SSF103365">
    <property type="entry name" value="Hypothetical protein PH1602"/>
    <property type="match status" value="1"/>
</dbReference>
<feature type="binding site" evidence="11">
    <location>
        <position position="153"/>
    </location>
    <ligand>
        <name>Mn(2+)</name>
        <dbReference type="ChEBI" id="CHEBI:29035"/>
        <label>1</label>
    </ligand>
</feature>
<feature type="binding site" evidence="11">
    <location>
        <position position="170"/>
    </location>
    <ligand>
        <name>Mn(2+)</name>
        <dbReference type="ChEBI" id="CHEBI:29035"/>
        <label>2</label>
    </ligand>
</feature>
<evidence type="ECO:0000256" key="5">
    <source>
        <dbReference type="ARBA" id="ARBA00022800"/>
    </source>
</evidence>
<dbReference type="Pfam" id="PF01139">
    <property type="entry name" value="RtcB"/>
    <property type="match status" value="1"/>
</dbReference>
<proteinExistence type="predicted"/>
<keyword evidence="5" id="KW-0692">RNA repair</keyword>
<evidence type="ECO:0000313" key="12">
    <source>
        <dbReference type="EMBL" id="NNG39561.1"/>
    </source>
</evidence>
<feature type="binding site" evidence="10">
    <location>
        <begin position="293"/>
        <end position="296"/>
    </location>
    <ligand>
        <name>GMP</name>
        <dbReference type="ChEBI" id="CHEBI:58115"/>
    </ligand>
</feature>
<gene>
    <name evidence="12" type="ORF">HJ588_09800</name>
</gene>
<dbReference type="GO" id="GO:0005525">
    <property type="term" value="F:GTP binding"/>
    <property type="evidence" value="ECO:0007669"/>
    <property type="project" value="UniProtKB-KW"/>
</dbReference>
<feature type="binding site" evidence="11">
    <location>
        <position position="68"/>
    </location>
    <ligand>
        <name>Mn(2+)</name>
        <dbReference type="ChEBI" id="CHEBI:29035"/>
        <label>1</label>
    </ligand>
</feature>
<keyword evidence="2" id="KW-0436">Ligase</keyword>
<keyword evidence="4 10" id="KW-0547">Nucleotide-binding</keyword>
<dbReference type="Proteomes" id="UP000557772">
    <property type="component" value="Unassembled WGS sequence"/>
</dbReference>
<evidence type="ECO:0000313" key="13">
    <source>
        <dbReference type="Proteomes" id="UP000557772"/>
    </source>
</evidence>
<comment type="caution">
    <text evidence="12">The sequence shown here is derived from an EMBL/GenBank/DDBJ whole genome shotgun (WGS) entry which is preliminary data.</text>
</comment>
<evidence type="ECO:0000256" key="6">
    <source>
        <dbReference type="ARBA" id="ARBA00023134"/>
    </source>
</evidence>
<dbReference type="InterPro" id="IPR036025">
    <property type="entry name" value="RtcB-like_sf"/>
</dbReference>